<gene>
    <name evidence="2" type="ORF">UCREL1_10982</name>
</gene>
<evidence type="ECO:0000313" key="3">
    <source>
        <dbReference type="Proteomes" id="UP000012174"/>
    </source>
</evidence>
<reference evidence="3" key="1">
    <citation type="journal article" date="2013" name="Genome Announc.">
        <title>Draft genome sequence of the grapevine dieback fungus Eutypa lata UCR-EL1.</title>
        <authorList>
            <person name="Blanco-Ulate B."/>
            <person name="Rolshausen P.E."/>
            <person name="Cantu D."/>
        </authorList>
    </citation>
    <scope>NUCLEOTIDE SEQUENCE [LARGE SCALE GENOMIC DNA]</scope>
    <source>
        <strain evidence="3">UCR-EL1</strain>
    </source>
</reference>
<protein>
    <submittedName>
        <fullName evidence="2">Uncharacterized protein</fullName>
    </submittedName>
</protein>
<feature type="region of interest" description="Disordered" evidence="1">
    <location>
        <begin position="95"/>
        <end position="114"/>
    </location>
</feature>
<dbReference type="Proteomes" id="UP000012174">
    <property type="component" value="Unassembled WGS sequence"/>
</dbReference>
<keyword evidence="3" id="KW-1185">Reference proteome</keyword>
<dbReference type="KEGG" id="ela:UCREL1_10982"/>
<dbReference type="AlphaFoldDB" id="M7S7L1"/>
<proteinExistence type="predicted"/>
<evidence type="ECO:0000256" key="1">
    <source>
        <dbReference type="SAM" id="MobiDB-lite"/>
    </source>
</evidence>
<dbReference type="EMBL" id="KB707500">
    <property type="protein sequence ID" value="EMR62089.1"/>
    <property type="molecule type" value="Genomic_DNA"/>
</dbReference>
<name>M7S7L1_EUTLA</name>
<evidence type="ECO:0000313" key="2">
    <source>
        <dbReference type="EMBL" id="EMR62089.1"/>
    </source>
</evidence>
<sequence length="337" mass="38481">MAFSRTFHPFPRLPPELKLMIFQYYRDIKPSVRHYMHKGIYDDEDDTIALRFYAGIDIGSQFFDIPAQAFADTTARKPLPRPQRKSLRLAASGSNYYHNNNNDDDASSQNGKTRHKARLIRGTRSPVAGLQTIRTDLTLLSTTDDIPDWSTRDAGTEYAWIDVACDVVYLGGRKCQWLAPFAYGRDKSVPFDKLAPWFSKIQKLALRLPPASSDERFMWDGYCMNAQYRQHLTKWCLPDLKILYLVGFRDPACALGPPCRWQGFHPDEHLDENNYLPAATFVTLHGKEEQRTPGSATGCECVMDVNAAMSIQEDMEEELEPKTRAKSISIRVVVDPY</sequence>
<dbReference type="OrthoDB" id="4716233at2759"/>
<accession>M7S7L1</accession>
<dbReference type="HOGENOM" id="CLU_823940_0_0_1"/>
<organism evidence="2 3">
    <name type="scientific">Eutypa lata (strain UCR-EL1)</name>
    <name type="common">Grapevine dieback disease fungus</name>
    <name type="synonym">Eutypa armeniacae</name>
    <dbReference type="NCBI Taxonomy" id="1287681"/>
    <lineage>
        <taxon>Eukaryota</taxon>
        <taxon>Fungi</taxon>
        <taxon>Dikarya</taxon>
        <taxon>Ascomycota</taxon>
        <taxon>Pezizomycotina</taxon>
        <taxon>Sordariomycetes</taxon>
        <taxon>Xylariomycetidae</taxon>
        <taxon>Xylariales</taxon>
        <taxon>Diatrypaceae</taxon>
        <taxon>Eutypa</taxon>
    </lineage>
</organism>